<evidence type="ECO:0000313" key="2">
    <source>
        <dbReference type="EMBL" id="KAF7335500.1"/>
    </source>
</evidence>
<keyword evidence="1" id="KW-0812">Transmembrane</keyword>
<feature type="transmembrane region" description="Helical" evidence="1">
    <location>
        <begin position="96"/>
        <end position="117"/>
    </location>
</feature>
<dbReference type="OrthoDB" id="3259206at2759"/>
<sequence>MVSAPSPQFLEGQAMMYINFTLMVQTFFFGGYSVLILLSTRMLLKRGLKTQSLKVVFIIGLFMYILSAAFWAYSIAEVIGRIQTYIDPENDQWLRFFNQVTTPFNLFNALVLINFVLSDGIVAWRAWVISRRDFRRCIVIPVAFWSVTIISTTALIILRIFDISTHERIHNNKTFVRVISVLQIQNMATSLLSNISATGLIGATAWRHRQAIKTSFHERSKVNQVLSLLIESGVLYCFTGVIGVVSQLIQLPHGTLNDLCLSDNIQLAGAYAPAVLLLISSHQSSNDTEFLGTLPISAHRPTVQFAPSEVQHISARRLSAIHFAVNSSVENDSSQFEVGSGAEVVEMEGNVTEKKM</sequence>
<keyword evidence="3" id="KW-1185">Reference proteome</keyword>
<evidence type="ECO:0000313" key="3">
    <source>
        <dbReference type="Proteomes" id="UP000620124"/>
    </source>
</evidence>
<dbReference type="EMBL" id="JACAZI010000024">
    <property type="protein sequence ID" value="KAF7335500.1"/>
    <property type="molecule type" value="Genomic_DNA"/>
</dbReference>
<keyword evidence="1" id="KW-1133">Transmembrane helix</keyword>
<feature type="transmembrane region" description="Helical" evidence="1">
    <location>
        <begin position="181"/>
        <end position="206"/>
    </location>
</feature>
<protein>
    <submittedName>
        <fullName evidence="2">Uncharacterized protein</fullName>
    </submittedName>
</protein>
<feature type="transmembrane region" description="Helical" evidence="1">
    <location>
        <begin position="226"/>
        <end position="249"/>
    </location>
</feature>
<comment type="caution">
    <text evidence="2">The sequence shown here is derived from an EMBL/GenBank/DDBJ whole genome shotgun (WGS) entry which is preliminary data.</text>
</comment>
<keyword evidence="1" id="KW-0472">Membrane</keyword>
<feature type="transmembrane region" description="Helical" evidence="1">
    <location>
        <begin position="20"/>
        <end position="43"/>
    </location>
</feature>
<feature type="transmembrane region" description="Helical" evidence="1">
    <location>
        <begin position="55"/>
        <end position="76"/>
    </location>
</feature>
<reference evidence="2" key="1">
    <citation type="submission" date="2020-05" db="EMBL/GenBank/DDBJ databases">
        <title>Mycena genomes resolve the evolution of fungal bioluminescence.</title>
        <authorList>
            <person name="Tsai I.J."/>
        </authorList>
    </citation>
    <scope>NUCLEOTIDE SEQUENCE</scope>
    <source>
        <strain evidence="2">CCC161011</strain>
    </source>
</reference>
<feature type="transmembrane region" description="Helical" evidence="1">
    <location>
        <begin position="138"/>
        <end position="161"/>
    </location>
</feature>
<evidence type="ECO:0000256" key="1">
    <source>
        <dbReference type="SAM" id="Phobius"/>
    </source>
</evidence>
<proteinExistence type="predicted"/>
<organism evidence="2 3">
    <name type="scientific">Mycena venus</name>
    <dbReference type="NCBI Taxonomy" id="2733690"/>
    <lineage>
        <taxon>Eukaryota</taxon>
        <taxon>Fungi</taxon>
        <taxon>Dikarya</taxon>
        <taxon>Basidiomycota</taxon>
        <taxon>Agaricomycotina</taxon>
        <taxon>Agaricomycetes</taxon>
        <taxon>Agaricomycetidae</taxon>
        <taxon>Agaricales</taxon>
        <taxon>Marasmiineae</taxon>
        <taxon>Mycenaceae</taxon>
        <taxon>Mycena</taxon>
    </lineage>
</organism>
<dbReference type="Proteomes" id="UP000620124">
    <property type="component" value="Unassembled WGS sequence"/>
</dbReference>
<name>A0A8H7CFK6_9AGAR</name>
<accession>A0A8H7CFK6</accession>
<gene>
    <name evidence="2" type="ORF">MVEN_02203700</name>
</gene>
<dbReference type="AlphaFoldDB" id="A0A8H7CFK6"/>